<evidence type="ECO:0000313" key="9">
    <source>
        <dbReference type="EMBL" id="SEH05233.1"/>
    </source>
</evidence>
<dbReference type="InterPro" id="IPR010209">
    <property type="entry name" value="Ion_transpt_RnfG/RsxG"/>
</dbReference>
<dbReference type="GO" id="GO:0005886">
    <property type="term" value="C:plasma membrane"/>
    <property type="evidence" value="ECO:0007669"/>
    <property type="project" value="UniProtKB-SubCell"/>
</dbReference>
<keyword evidence="4 6" id="KW-0288">FMN</keyword>
<evidence type="ECO:0000256" key="6">
    <source>
        <dbReference type="HAMAP-Rule" id="MF_00479"/>
    </source>
</evidence>
<dbReference type="SMART" id="SM00900">
    <property type="entry name" value="FMN_bind"/>
    <property type="match status" value="1"/>
</dbReference>
<evidence type="ECO:0000259" key="8">
    <source>
        <dbReference type="SMART" id="SM00900"/>
    </source>
</evidence>
<name>A0A1H6F6U9_9GAMM</name>
<dbReference type="EMBL" id="FMSV02000175">
    <property type="protein sequence ID" value="SEH05233.1"/>
    <property type="molecule type" value="Genomic_DNA"/>
</dbReference>
<evidence type="ECO:0000313" key="10">
    <source>
        <dbReference type="Proteomes" id="UP000236724"/>
    </source>
</evidence>
<evidence type="ECO:0000256" key="5">
    <source>
        <dbReference type="ARBA" id="ARBA00022982"/>
    </source>
</evidence>
<dbReference type="EC" id="7.-.-.-" evidence="6"/>
<dbReference type="GO" id="GO:0010181">
    <property type="term" value="F:FMN binding"/>
    <property type="evidence" value="ECO:0007669"/>
    <property type="project" value="InterPro"/>
</dbReference>
<dbReference type="PANTHER" id="PTHR36118">
    <property type="entry name" value="ION-TRANSLOCATING OXIDOREDUCTASE COMPLEX SUBUNIT G"/>
    <property type="match status" value="1"/>
</dbReference>
<keyword evidence="1 6" id="KW-0813">Transport</keyword>
<feature type="transmembrane region" description="Helical" evidence="7">
    <location>
        <begin position="12"/>
        <end position="35"/>
    </location>
</feature>
<organism evidence="9 10">
    <name type="scientific">Candidatus Venteria ishoeyi</name>
    <dbReference type="NCBI Taxonomy" id="1899563"/>
    <lineage>
        <taxon>Bacteria</taxon>
        <taxon>Pseudomonadati</taxon>
        <taxon>Pseudomonadota</taxon>
        <taxon>Gammaproteobacteria</taxon>
        <taxon>Thiotrichales</taxon>
        <taxon>Thiotrichaceae</taxon>
        <taxon>Venteria</taxon>
    </lineage>
</organism>
<evidence type="ECO:0000256" key="1">
    <source>
        <dbReference type="ARBA" id="ARBA00022448"/>
    </source>
</evidence>
<dbReference type="AlphaFoldDB" id="A0A1H6F6U9"/>
<evidence type="ECO:0000256" key="3">
    <source>
        <dbReference type="ARBA" id="ARBA00022630"/>
    </source>
</evidence>
<keyword evidence="2 6" id="KW-0597">Phosphoprotein</keyword>
<accession>A0A1H6F6U9</accession>
<reference evidence="9 10" key="1">
    <citation type="submission" date="2016-10" db="EMBL/GenBank/DDBJ databases">
        <authorList>
            <person name="de Groot N.N."/>
        </authorList>
    </citation>
    <scope>NUCLEOTIDE SEQUENCE [LARGE SCALE GENOMIC DNA]</scope>
    <source>
        <strain evidence="9">MBHS1</strain>
    </source>
</reference>
<keyword evidence="6" id="KW-1003">Cell membrane</keyword>
<gene>
    <name evidence="9" type="primary">rnfG_2</name>
    <name evidence="6" type="synonym">rnfG</name>
    <name evidence="9" type="ORF">MBHS_01086</name>
</gene>
<keyword evidence="6 7" id="KW-0812">Transmembrane</keyword>
<dbReference type="HAMAP" id="MF_00479">
    <property type="entry name" value="RsxG_RnfG"/>
    <property type="match status" value="1"/>
</dbReference>
<dbReference type="InterPro" id="IPR007329">
    <property type="entry name" value="FMN-bd"/>
</dbReference>
<dbReference type="OrthoDB" id="9784165at2"/>
<comment type="function">
    <text evidence="6">Part of a membrane-bound complex that couples electron transfer with translocation of ions across the membrane.</text>
</comment>
<evidence type="ECO:0000256" key="4">
    <source>
        <dbReference type="ARBA" id="ARBA00022643"/>
    </source>
</evidence>
<dbReference type="NCBIfam" id="NF002519">
    <property type="entry name" value="PRK01908.1"/>
    <property type="match status" value="1"/>
</dbReference>
<proteinExistence type="inferred from homology"/>
<keyword evidence="6" id="KW-1278">Translocase</keyword>
<keyword evidence="6" id="KW-0997">Cell inner membrane</keyword>
<keyword evidence="6 7" id="KW-0472">Membrane</keyword>
<keyword evidence="5 6" id="KW-0249">Electron transport</keyword>
<dbReference type="GO" id="GO:0022900">
    <property type="term" value="P:electron transport chain"/>
    <property type="evidence" value="ECO:0007669"/>
    <property type="project" value="UniProtKB-UniRule"/>
</dbReference>
<dbReference type="RefSeq" id="WP_103919191.1">
    <property type="nucleotide sequence ID" value="NZ_FMSV02000175.1"/>
</dbReference>
<keyword evidence="10" id="KW-1185">Reference proteome</keyword>
<keyword evidence="6 7" id="KW-1133">Transmembrane helix</keyword>
<evidence type="ECO:0000256" key="7">
    <source>
        <dbReference type="SAM" id="Phobius"/>
    </source>
</evidence>
<feature type="domain" description="FMN-binding" evidence="8">
    <location>
        <begin position="109"/>
        <end position="201"/>
    </location>
</feature>
<dbReference type="PIRSF" id="PIRSF006091">
    <property type="entry name" value="E_trnsport_RnfG"/>
    <property type="match status" value="1"/>
</dbReference>
<comment type="cofactor">
    <cofactor evidence="6">
        <name>FMN</name>
        <dbReference type="ChEBI" id="CHEBI:58210"/>
    </cofactor>
</comment>
<comment type="similarity">
    <text evidence="6">Belongs to the RnfG family.</text>
</comment>
<dbReference type="Proteomes" id="UP000236724">
    <property type="component" value="Unassembled WGS sequence"/>
</dbReference>
<comment type="subunit">
    <text evidence="6">The complex is composed of six subunits: RnfA, RnfB, RnfC, RnfD, RnfE and RnfG.</text>
</comment>
<dbReference type="PANTHER" id="PTHR36118:SF1">
    <property type="entry name" value="ION-TRANSLOCATING OXIDOREDUCTASE COMPLEX SUBUNIT G"/>
    <property type="match status" value="1"/>
</dbReference>
<sequence>MNQKQEVSALKNAARGGIVLLIFAVFGTLLVALTYEGTREKIQNNERAALLNKLHQLLPPELHDNDLLIDTLEIQHPVLLGTSDPITVYRARKAGQPVALAFMPVAPDGYNGNIRLLVGIDYAGTLLGVRVISHQETPGLGDDVDERKSDWITRFQGHSLHNPEEDRWQVKRDGGVFDQFTGATITPRAVVRAVLKSLKYYEKYREQLFEANPNEQI</sequence>
<dbReference type="GO" id="GO:0009055">
    <property type="term" value="F:electron transfer activity"/>
    <property type="evidence" value="ECO:0007669"/>
    <property type="project" value="InterPro"/>
</dbReference>
<feature type="modified residue" description="FMN phosphoryl threonine" evidence="6">
    <location>
        <position position="184"/>
    </location>
</feature>
<protein>
    <recommendedName>
        <fullName evidence="6">Ion-translocating oxidoreductase complex subunit G</fullName>
        <ecNumber evidence="6">7.-.-.-</ecNumber>
    </recommendedName>
    <alternativeName>
        <fullName evidence="6">Rnf electron transport complex subunit G</fullName>
    </alternativeName>
</protein>
<dbReference type="Pfam" id="PF04205">
    <property type="entry name" value="FMN_bind"/>
    <property type="match status" value="1"/>
</dbReference>
<keyword evidence="3 6" id="KW-0285">Flavoprotein</keyword>
<comment type="subcellular location">
    <subcellularLocation>
        <location evidence="6">Cell inner membrane</location>
        <topology evidence="6">Single-pass membrane protein</topology>
    </subcellularLocation>
</comment>
<evidence type="ECO:0000256" key="2">
    <source>
        <dbReference type="ARBA" id="ARBA00022553"/>
    </source>
</evidence>
<dbReference type="NCBIfam" id="TIGR01947">
    <property type="entry name" value="rnfG"/>
    <property type="match status" value="1"/>
</dbReference>